<sequence>MVRMFIFPDVEDMNDSAFWIQPSPIEEPESQFPFRSRSNAATLVPGSFRRHTRGVYDECCRKSCSIQEIASYCGRR</sequence>
<dbReference type="InterPro" id="IPR036438">
    <property type="entry name" value="Insulin-like_sf"/>
</dbReference>
<evidence type="ECO:0000313" key="5">
    <source>
        <dbReference type="EMBL" id="GFG29359.1"/>
    </source>
</evidence>
<keyword evidence="3" id="KW-0732">Signal</keyword>
<dbReference type="InterPro" id="IPR022353">
    <property type="entry name" value="Insulin_CS"/>
</dbReference>
<dbReference type="Proteomes" id="UP000502823">
    <property type="component" value="Unassembled WGS sequence"/>
</dbReference>
<feature type="domain" description="Insulin-like" evidence="4">
    <location>
        <begin position="34"/>
        <end position="73"/>
    </location>
</feature>
<dbReference type="SUPFAM" id="SSF56994">
    <property type="entry name" value="Insulin-like"/>
    <property type="match status" value="1"/>
</dbReference>
<evidence type="ECO:0000256" key="2">
    <source>
        <dbReference type="ARBA" id="ARBA00022685"/>
    </source>
</evidence>
<keyword evidence="6" id="KW-1185">Reference proteome</keyword>
<dbReference type="GO" id="GO:0005179">
    <property type="term" value="F:hormone activity"/>
    <property type="evidence" value="ECO:0007669"/>
    <property type="project" value="InterPro"/>
</dbReference>
<dbReference type="Gene3D" id="1.10.100.10">
    <property type="entry name" value="Insulin-like"/>
    <property type="match status" value="1"/>
</dbReference>
<dbReference type="PROSITE" id="PS00262">
    <property type="entry name" value="INSULIN"/>
    <property type="match status" value="1"/>
</dbReference>
<keyword evidence="2" id="KW-0165">Cleavage on pair of basic residues</keyword>
<dbReference type="AlphaFoldDB" id="A0A6L2PAF4"/>
<comment type="caution">
    <text evidence="5">The sequence shown here is derived from an EMBL/GenBank/DDBJ whole genome shotgun (WGS) entry which is preliminary data.</text>
</comment>
<evidence type="ECO:0000256" key="1">
    <source>
        <dbReference type="ARBA" id="ARBA00009034"/>
    </source>
</evidence>
<evidence type="ECO:0000256" key="3">
    <source>
        <dbReference type="ARBA" id="ARBA00022729"/>
    </source>
</evidence>
<reference evidence="6" key="1">
    <citation type="submission" date="2020-01" db="EMBL/GenBank/DDBJ databases">
        <title>Draft genome sequence of the Termite Coptotermes fromosanus.</title>
        <authorList>
            <person name="Itakura S."/>
            <person name="Yosikawa Y."/>
            <person name="Umezawa K."/>
        </authorList>
    </citation>
    <scope>NUCLEOTIDE SEQUENCE [LARGE SCALE GENOMIC DNA]</scope>
</reference>
<proteinExistence type="inferred from homology"/>
<dbReference type="EMBL" id="BLKM01006964">
    <property type="protein sequence ID" value="GFG29359.1"/>
    <property type="molecule type" value="Genomic_DNA"/>
</dbReference>
<dbReference type="InParanoid" id="A0A6L2PAF4"/>
<dbReference type="OrthoDB" id="6330326at2759"/>
<dbReference type="CDD" id="cd04366">
    <property type="entry name" value="IlGF_insulin_bombyxin_like"/>
    <property type="match status" value="1"/>
</dbReference>
<organism evidence="5 6">
    <name type="scientific">Coptotermes formosanus</name>
    <name type="common">Formosan subterranean termite</name>
    <dbReference type="NCBI Taxonomy" id="36987"/>
    <lineage>
        <taxon>Eukaryota</taxon>
        <taxon>Metazoa</taxon>
        <taxon>Ecdysozoa</taxon>
        <taxon>Arthropoda</taxon>
        <taxon>Hexapoda</taxon>
        <taxon>Insecta</taxon>
        <taxon>Pterygota</taxon>
        <taxon>Neoptera</taxon>
        <taxon>Polyneoptera</taxon>
        <taxon>Dictyoptera</taxon>
        <taxon>Blattodea</taxon>
        <taxon>Blattoidea</taxon>
        <taxon>Termitoidae</taxon>
        <taxon>Rhinotermitidae</taxon>
        <taxon>Coptotermes</taxon>
    </lineage>
</organism>
<accession>A0A6L2PAF4</accession>
<evidence type="ECO:0000259" key="4">
    <source>
        <dbReference type="Pfam" id="PF00049"/>
    </source>
</evidence>
<protein>
    <recommendedName>
        <fullName evidence="4">Insulin-like domain-containing protein</fullName>
    </recommendedName>
</protein>
<dbReference type="GO" id="GO:0005576">
    <property type="term" value="C:extracellular region"/>
    <property type="evidence" value="ECO:0007669"/>
    <property type="project" value="InterPro"/>
</dbReference>
<evidence type="ECO:0000313" key="6">
    <source>
        <dbReference type="Proteomes" id="UP000502823"/>
    </source>
</evidence>
<gene>
    <name evidence="5" type="ORF">Cfor_01239</name>
</gene>
<dbReference type="InterPro" id="IPR016179">
    <property type="entry name" value="Insulin-like"/>
</dbReference>
<comment type="similarity">
    <text evidence="1">Belongs to the insulin family.</text>
</comment>
<dbReference type="Pfam" id="PF00049">
    <property type="entry name" value="Insulin"/>
    <property type="match status" value="1"/>
</dbReference>
<name>A0A6L2PAF4_COPFO</name>